<dbReference type="EMBL" id="JADKGY010000030">
    <property type="protein sequence ID" value="MBK9984645.1"/>
    <property type="molecule type" value="Genomic_DNA"/>
</dbReference>
<dbReference type="SUPFAM" id="SSF55811">
    <property type="entry name" value="Nudix"/>
    <property type="match status" value="1"/>
</dbReference>
<evidence type="ECO:0000256" key="4">
    <source>
        <dbReference type="ARBA" id="ARBA00022801"/>
    </source>
</evidence>
<evidence type="ECO:0000256" key="6">
    <source>
        <dbReference type="ARBA" id="ARBA00023211"/>
    </source>
</evidence>
<dbReference type="InterPro" id="IPR000086">
    <property type="entry name" value="NUDIX_hydrolase_dom"/>
</dbReference>
<dbReference type="CDD" id="cd03426">
    <property type="entry name" value="NUDIX_CoAse_Nudt7"/>
    <property type="match status" value="1"/>
</dbReference>
<dbReference type="PANTHER" id="PTHR12992">
    <property type="entry name" value="NUDIX HYDROLASE"/>
    <property type="match status" value="1"/>
</dbReference>
<evidence type="ECO:0000313" key="8">
    <source>
        <dbReference type="EMBL" id="MBK9984645.1"/>
    </source>
</evidence>
<evidence type="ECO:0000313" key="9">
    <source>
        <dbReference type="Proteomes" id="UP000808337"/>
    </source>
</evidence>
<keyword evidence="6" id="KW-0464">Manganese</keyword>
<accession>A0A9D7SWQ3</accession>
<feature type="domain" description="Nudix hydrolase" evidence="7">
    <location>
        <begin position="48"/>
        <end position="186"/>
    </location>
</feature>
<evidence type="ECO:0000256" key="2">
    <source>
        <dbReference type="ARBA" id="ARBA00001946"/>
    </source>
</evidence>
<dbReference type="Gene3D" id="3.90.79.10">
    <property type="entry name" value="Nucleoside Triphosphate Pyrophosphohydrolase"/>
    <property type="match status" value="1"/>
</dbReference>
<evidence type="ECO:0000256" key="3">
    <source>
        <dbReference type="ARBA" id="ARBA00022723"/>
    </source>
</evidence>
<dbReference type="PROSITE" id="PS51462">
    <property type="entry name" value="NUDIX"/>
    <property type="match status" value="1"/>
</dbReference>
<name>A0A9D7SWQ3_9BACT</name>
<dbReference type="PANTHER" id="PTHR12992:SF11">
    <property type="entry name" value="MITOCHONDRIAL COENZYME A DIPHOSPHATASE NUDT8"/>
    <property type="match status" value="1"/>
</dbReference>
<gene>
    <name evidence="8" type="ORF">IPP15_20160</name>
</gene>
<keyword evidence="5" id="KW-0460">Magnesium</keyword>
<dbReference type="Proteomes" id="UP000808337">
    <property type="component" value="Unassembled WGS sequence"/>
</dbReference>
<reference evidence="8 9" key="1">
    <citation type="submission" date="2020-10" db="EMBL/GenBank/DDBJ databases">
        <title>Connecting structure to function with the recovery of over 1000 high-quality activated sludge metagenome-assembled genomes encoding full-length rRNA genes using long-read sequencing.</title>
        <authorList>
            <person name="Singleton C.M."/>
            <person name="Petriglieri F."/>
            <person name="Kristensen J.M."/>
            <person name="Kirkegaard R.H."/>
            <person name="Michaelsen T.Y."/>
            <person name="Andersen M.H."/>
            <person name="Karst S.M."/>
            <person name="Dueholm M.S."/>
            <person name="Nielsen P.H."/>
            <person name="Albertsen M."/>
        </authorList>
    </citation>
    <scope>NUCLEOTIDE SEQUENCE [LARGE SCALE GENOMIC DNA]</scope>
    <source>
        <strain evidence="8">Ribe_18-Q3-R11-54_MAXAC.273</strain>
    </source>
</reference>
<dbReference type="GO" id="GO:0046872">
    <property type="term" value="F:metal ion binding"/>
    <property type="evidence" value="ECO:0007669"/>
    <property type="project" value="UniProtKB-KW"/>
</dbReference>
<dbReference type="InterPro" id="IPR045121">
    <property type="entry name" value="CoAse"/>
</dbReference>
<organism evidence="8 9">
    <name type="scientific">Candidatus Opimibacter skivensis</name>
    <dbReference type="NCBI Taxonomy" id="2982028"/>
    <lineage>
        <taxon>Bacteria</taxon>
        <taxon>Pseudomonadati</taxon>
        <taxon>Bacteroidota</taxon>
        <taxon>Saprospiria</taxon>
        <taxon>Saprospirales</taxon>
        <taxon>Saprospiraceae</taxon>
        <taxon>Candidatus Opimibacter</taxon>
    </lineage>
</organism>
<comment type="cofactor">
    <cofactor evidence="2">
        <name>Mg(2+)</name>
        <dbReference type="ChEBI" id="CHEBI:18420"/>
    </cofactor>
</comment>
<proteinExistence type="predicted"/>
<keyword evidence="4" id="KW-0378">Hydrolase</keyword>
<comment type="cofactor">
    <cofactor evidence="1">
        <name>Mn(2+)</name>
        <dbReference type="ChEBI" id="CHEBI:29035"/>
    </cofactor>
</comment>
<evidence type="ECO:0000256" key="5">
    <source>
        <dbReference type="ARBA" id="ARBA00022842"/>
    </source>
</evidence>
<keyword evidence="3" id="KW-0479">Metal-binding</keyword>
<dbReference type="Pfam" id="PF00293">
    <property type="entry name" value="NUDIX"/>
    <property type="match status" value="1"/>
</dbReference>
<comment type="caution">
    <text evidence="8">The sequence shown here is derived from an EMBL/GenBank/DDBJ whole genome shotgun (WGS) entry which is preliminary data.</text>
</comment>
<protein>
    <submittedName>
        <fullName evidence="8">CoA pyrophosphatase</fullName>
    </submittedName>
</protein>
<dbReference type="AlphaFoldDB" id="A0A9D7SWQ3"/>
<dbReference type="GO" id="GO:0010945">
    <property type="term" value="F:coenzyme A diphosphatase activity"/>
    <property type="evidence" value="ECO:0007669"/>
    <property type="project" value="InterPro"/>
</dbReference>
<evidence type="ECO:0000256" key="1">
    <source>
        <dbReference type="ARBA" id="ARBA00001936"/>
    </source>
</evidence>
<dbReference type="InterPro" id="IPR015797">
    <property type="entry name" value="NUDIX_hydrolase-like_dom_sf"/>
</dbReference>
<evidence type="ECO:0000259" key="7">
    <source>
        <dbReference type="PROSITE" id="PS51462"/>
    </source>
</evidence>
<sequence>MIPILSRSSLINSLQSFLITHELPGASAHEKMAHPVRKANLIPDPSTVKNAAVLMVLFEKQPGDFHLIFIRRITTQNGDKHSGQIAFPGGKQDDTDRDLMYTALREAEEEIGIDLSLIDVLGSLTPIYINVSHFLVHPYLAYSWQIPDMVRQEKEIDEIIPLPLSAFANPETRQETQIVIASGIRLNHVPCFNINGQIIWGATAMIMNEFLEILDRA</sequence>